<evidence type="ECO:0000256" key="2">
    <source>
        <dbReference type="ARBA" id="ARBA00022723"/>
    </source>
</evidence>
<proteinExistence type="predicted"/>
<feature type="transmembrane region" description="Helical" evidence="5">
    <location>
        <begin position="6"/>
        <end position="26"/>
    </location>
</feature>
<dbReference type="PANTHER" id="PTHR42940">
    <property type="entry name" value="ALCOHOL DEHYDROGENASE 1-RELATED"/>
    <property type="match status" value="1"/>
</dbReference>
<accession>X1ETW8</accession>
<evidence type="ECO:0000259" key="6">
    <source>
        <dbReference type="Pfam" id="PF00107"/>
    </source>
</evidence>
<evidence type="ECO:0000313" key="7">
    <source>
        <dbReference type="EMBL" id="GAH12073.1"/>
    </source>
</evidence>
<dbReference type="AlphaFoldDB" id="X1ETW8"/>
<dbReference type="Gene3D" id="3.90.180.10">
    <property type="entry name" value="Medium-chain alcohol dehydrogenases, catalytic domain"/>
    <property type="match status" value="1"/>
</dbReference>
<evidence type="ECO:0000256" key="1">
    <source>
        <dbReference type="ARBA" id="ARBA00001947"/>
    </source>
</evidence>
<keyword evidence="5" id="KW-0812">Transmembrane</keyword>
<evidence type="ECO:0000256" key="3">
    <source>
        <dbReference type="ARBA" id="ARBA00022833"/>
    </source>
</evidence>
<dbReference type="GO" id="GO:0005737">
    <property type="term" value="C:cytoplasm"/>
    <property type="evidence" value="ECO:0007669"/>
    <property type="project" value="TreeGrafter"/>
</dbReference>
<dbReference type="Pfam" id="PF00107">
    <property type="entry name" value="ADH_zinc_N"/>
    <property type="match status" value="1"/>
</dbReference>
<keyword evidence="5" id="KW-0472">Membrane</keyword>
<comment type="caution">
    <text evidence="7">The sequence shown here is derived from an EMBL/GenBank/DDBJ whole genome shotgun (WGS) entry which is preliminary data.</text>
</comment>
<evidence type="ECO:0000256" key="5">
    <source>
        <dbReference type="SAM" id="Phobius"/>
    </source>
</evidence>
<feature type="domain" description="Alcohol dehydrogenase-like C-terminal" evidence="6">
    <location>
        <begin position="11"/>
        <end position="125"/>
    </location>
</feature>
<dbReference type="SUPFAM" id="SSF51735">
    <property type="entry name" value="NAD(P)-binding Rossmann-fold domains"/>
    <property type="match status" value="1"/>
</dbReference>
<dbReference type="Gene3D" id="3.40.50.720">
    <property type="entry name" value="NAD(P)-binding Rossmann-like Domain"/>
    <property type="match status" value="1"/>
</dbReference>
<dbReference type="GO" id="GO:0046872">
    <property type="term" value="F:metal ion binding"/>
    <property type="evidence" value="ECO:0007669"/>
    <property type="project" value="UniProtKB-KW"/>
</dbReference>
<comment type="cofactor">
    <cofactor evidence="1">
        <name>Zn(2+)</name>
        <dbReference type="ChEBI" id="CHEBI:29105"/>
    </cofactor>
</comment>
<keyword evidence="3" id="KW-0862">Zinc</keyword>
<keyword evidence="4" id="KW-0560">Oxidoreductase</keyword>
<reference evidence="7" key="1">
    <citation type="journal article" date="2014" name="Front. Microbiol.">
        <title>High frequency of phylogenetically diverse reductive dehalogenase-homologous genes in deep subseafloor sedimentary metagenomes.</title>
        <authorList>
            <person name="Kawai M."/>
            <person name="Futagami T."/>
            <person name="Toyoda A."/>
            <person name="Takaki Y."/>
            <person name="Nishi S."/>
            <person name="Hori S."/>
            <person name="Arai W."/>
            <person name="Tsubouchi T."/>
            <person name="Morono Y."/>
            <person name="Uchiyama I."/>
            <person name="Ito T."/>
            <person name="Fujiyama A."/>
            <person name="Inagaki F."/>
            <person name="Takami H."/>
        </authorList>
    </citation>
    <scope>NUCLEOTIDE SEQUENCE</scope>
    <source>
        <strain evidence="7">Expedition CK06-06</strain>
    </source>
</reference>
<dbReference type="GO" id="GO:0004022">
    <property type="term" value="F:alcohol dehydrogenase (NAD+) activity"/>
    <property type="evidence" value="ECO:0007669"/>
    <property type="project" value="TreeGrafter"/>
</dbReference>
<keyword evidence="2" id="KW-0479">Metal-binding</keyword>
<sequence>LGFYGFGASAHIAIQVAVFWGCKVYVFTRSKEHQKLAMKLGAVWTGDATDKPPEKQDSAVIFAPAGKIVPNALANLEKGGTLALAGIYMTAIPELDYTKHLYYEKTLRSVTASTRKDGEDLLDIAAQIPVRPKTTLFPLKDANRVLKLLKDRKINGAGVLEIP</sequence>
<dbReference type="EMBL" id="BART01029906">
    <property type="protein sequence ID" value="GAH12073.1"/>
    <property type="molecule type" value="Genomic_DNA"/>
</dbReference>
<protein>
    <recommendedName>
        <fullName evidence="6">Alcohol dehydrogenase-like C-terminal domain-containing protein</fullName>
    </recommendedName>
</protein>
<dbReference type="PANTHER" id="PTHR42940:SF8">
    <property type="entry name" value="VACUOLAR PROTEIN SORTING-ASSOCIATED PROTEIN 11"/>
    <property type="match status" value="1"/>
</dbReference>
<gene>
    <name evidence="7" type="ORF">S01H4_52360</name>
</gene>
<organism evidence="7">
    <name type="scientific">marine sediment metagenome</name>
    <dbReference type="NCBI Taxonomy" id="412755"/>
    <lineage>
        <taxon>unclassified sequences</taxon>
        <taxon>metagenomes</taxon>
        <taxon>ecological metagenomes</taxon>
    </lineage>
</organism>
<evidence type="ECO:0000256" key="4">
    <source>
        <dbReference type="ARBA" id="ARBA00023002"/>
    </source>
</evidence>
<dbReference type="InterPro" id="IPR036291">
    <property type="entry name" value="NAD(P)-bd_dom_sf"/>
</dbReference>
<keyword evidence="5" id="KW-1133">Transmembrane helix</keyword>
<name>X1ETW8_9ZZZZ</name>
<feature type="non-terminal residue" evidence="7">
    <location>
        <position position="1"/>
    </location>
</feature>
<dbReference type="InterPro" id="IPR013149">
    <property type="entry name" value="ADH-like_C"/>
</dbReference>